<proteinExistence type="predicted"/>
<dbReference type="PANTHER" id="PTHR21261:SF15">
    <property type="entry name" value="BEATEN PATH IIIA, ISOFORM D-RELATED"/>
    <property type="match status" value="1"/>
</dbReference>
<dbReference type="Gene3D" id="2.60.40.10">
    <property type="entry name" value="Immunoglobulins"/>
    <property type="match status" value="1"/>
</dbReference>
<sequence>MKFMFLVLFVILVINQRGFAIRITRFVVPSVASYGATLDLDCAYDLQQDQLYDVKWYKDNYEFFRCKSDGEVQTFVVEGIQLYHNDRATLGSCPVSITVVNSSSAGHYRCEVSTEGPAFKTTAKSSVLRISNIKPSRRVQDDEAEITTSATSSLAHENNGAETQGAILNAISLLSVFVIYIV</sequence>
<reference evidence="3" key="1">
    <citation type="submission" date="2019-08" db="EMBL/GenBank/DDBJ databases">
        <title>The genome of the North American firefly Photinus pyralis.</title>
        <authorList>
            <consortium name="Photinus pyralis genome working group"/>
            <person name="Fallon T.R."/>
            <person name="Sander Lower S.E."/>
            <person name="Weng J.-K."/>
        </authorList>
    </citation>
    <scope>NUCLEOTIDE SEQUENCE</scope>
    <source>
        <strain evidence="3">TRF0915ILg1</strain>
        <tissue evidence="3">Whole body</tissue>
    </source>
</reference>
<dbReference type="InterPro" id="IPR013783">
    <property type="entry name" value="Ig-like_fold"/>
</dbReference>
<dbReference type="SUPFAM" id="SSF48726">
    <property type="entry name" value="Immunoglobulin"/>
    <property type="match status" value="1"/>
</dbReference>
<dbReference type="EMBL" id="VTPC01002349">
    <property type="protein sequence ID" value="KAF2900178.1"/>
    <property type="molecule type" value="Genomic_DNA"/>
</dbReference>
<organism evidence="3 4">
    <name type="scientific">Ignelater luminosus</name>
    <name type="common">Cucubano</name>
    <name type="synonym">Pyrophorus luminosus</name>
    <dbReference type="NCBI Taxonomy" id="2038154"/>
    <lineage>
        <taxon>Eukaryota</taxon>
        <taxon>Metazoa</taxon>
        <taxon>Ecdysozoa</taxon>
        <taxon>Arthropoda</taxon>
        <taxon>Hexapoda</taxon>
        <taxon>Insecta</taxon>
        <taxon>Pterygota</taxon>
        <taxon>Neoptera</taxon>
        <taxon>Endopterygota</taxon>
        <taxon>Coleoptera</taxon>
        <taxon>Polyphaga</taxon>
        <taxon>Elateriformia</taxon>
        <taxon>Elateroidea</taxon>
        <taxon>Elateridae</taxon>
        <taxon>Agrypninae</taxon>
        <taxon>Pyrophorini</taxon>
        <taxon>Ignelater</taxon>
    </lineage>
</organism>
<protein>
    <recommendedName>
        <fullName evidence="2">Ig-like domain-containing protein</fullName>
    </recommendedName>
</protein>
<dbReference type="AlphaFoldDB" id="A0A8K0GJJ8"/>
<evidence type="ECO:0000256" key="1">
    <source>
        <dbReference type="SAM" id="SignalP"/>
    </source>
</evidence>
<gene>
    <name evidence="3" type="ORF">ILUMI_06010</name>
</gene>
<feature type="chain" id="PRO_5035427444" description="Ig-like domain-containing protein" evidence="1">
    <location>
        <begin position="21"/>
        <end position="182"/>
    </location>
</feature>
<dbReference type="InterPro" id="IPR036179">
    <property type="entry name" value="Ig-like_dom_sf"/>
</dbReference>
<evidence type="ECO:0000313" key="4">
    <source>
        <dbReference type="Proteomes" id="UP000801492"/>
    </source>
</evidence>
<dbReference type="PANTHER" id="PTHR21261">
    <property type="entry name" value="BEAT PROTEIN"/>
    <property type="match status" value="1"/>
</dbReference>
<accession>A0A8K0GJJ8</accession>
<name>A0A8K0GJJ8_IGNLU</name>
<keyword evidence="1" id="KW-0732">Signal</keyword>
<feature type="domain" description="Ig-like" evidence="2">
    <location>
        <begin position="21"/>
        <end position="126"/>
    </location>
</feature>
<dbReference type="InterPro" id="IPR007110">
    <property type="entry name" value="Ig-like_dom"/>
</dbReference>
<keyword evidence="4" id="KW-1185">Reference proteome</keyword>
<evidence type="ECO:0000313" key="3">
    <source>
        <dbReference type="EMBL" id="KAF2900178.1"/>
    </source>
</evidence>
<dbReference type="OrthoDB" id="10015491at2759"/>
<feature type="signal peptide" evidence="1">
    <location>
        <begin position="1"/>
        <end position="20"/>
    </location>
</feature>
<comment type="caution">
    <text evidence="3">The sequence shown here is derived from an EMBL/GenBank/DDBJ whole genome shotgun (WGS) entry which is preliminary data.</text>
</comment>
<evidence type="ECO:0000259" key="2">
    <source>
        <dbReference type="PROSITE" id="PS50835"/>
    </source>
</evidence>
<dbReference type="PROSITE" id="PS50835">
    <property type="entry name" value="IG_LIKE"/>
    <property type="match status" value="1"/>
</dbReference>
<dbReference type="Proteomes" id="UP000801492">
    <property type="component" value="Unassembled WGS sequence"/>
</dbReference>